<comment type="caution">
    <text evidence="1">The sequence shown here is derived from an EMBL/GenBank/DDBJ whole genome shotgun (WGS) entry which is preliminary data.</text>
</comment>
<protein>
    <submittedName>
        <fullName evidence="1">DUF748 domain-containing protein</fullName>
    </submittedName>
</protein>
<name>A0ABS9UUW9_9BACT</name>
<accession>A0ABS9UUW9</accession>
<organism evidence="1 2">
    <name type="scientific">Belliella filtrata</name>
    <dbReference type="NCBI Taxonomy" id="2923435"/>
    <lineage>
        <taxon>Bacteria</taxon>
        <taxon>Pseudomonadati</taxon>
        <taxon>Bacteroidota</taxon>
        <taxon>Cytophagia</taxon>
        <taxon>Cytophagales</taxon>
        <taxon>Cyclobacteriaceae</taxon>
        <taxon>Belliella</taxon>
    </lineage>
</organism>
<reference evidence="1" key="1">
    <citation type="submission" date="2022-03" db="EMBL/GenBank/DDBJ databases">
        <title>De novo assembled genomes of Belliella spp. (Cyclobacteriaceae) strains.</title>
        <authorList>
            <person name="Szabo A."/>
            <person name="Korponai K."/>
            <person name="Felfoldi T."/>
        </authorList>
    </citation>
    <scope>NUCLEOTIDE SEQUENCE</scope>
    <source>
        <strain evidence="1">DSM 111904</strain>
    </source>
</reference>
<gene>
    <name evidence="1" type="ORF">MM239_00550</name>
</gene>
<keyword evidence="2" id="KW-1185">Reference proteome</keyword>
<sequence length="556" mass="63254">MKKWPVVLLILLFVAIMALRGVPYLINVYLNQNADRIVSDMITRTSGFDNHEVSFGNITLDYNYTGTFLNIEDVIIKPTDDINLTQSQIELRLELARITGFRWRSFLFNNSIKIDSAKLENLDIRTVTPPIDSLNIETNGKNGEKKDYDMISANTILLSHFNLENRDLKSDSVRMKITDLRLDASDFRLSKEDIADSDALFDVGMVHGEIAGVSVHFDDYKQHANIQDLVFDTRDETVTVADFSLNHKLGKFEYTESFKLRTPWLELTNGAMDVKGVNFDSFLRKGVLDVDSLSISELQIEAFNNKNRPEDYDRRPSMVHDLFQTIEFPMVLRNINLINAHIKIEEQPDNGAPTTGKLFFSEVNAQISRLSNLDDDSETAKNFEIVANALLMGKGKVNLEASYDLKDPDGKFQLRGSLGKMDLTAVNPMIEPEAKVSLKSGMINRLDFNIYANDHDGHGEVIVRYEDLQVEILNKDFEKDKNIFRKIGSFLASKVVIKSQNPRKNGDLQKGVVYAKRVKHKSMFHFWWQLIFSGLKSTVTGEDLEDLKSKANDNDS</sequence>
<dbReference type="Proteomes" id="UP001165489">
    <property type="component" value="Unassembled WGS sequence"/>
</dbReference>
<proteinExistence type="predicted"/>
<dbReference type="EMBL" id="JAKZGP010000001">
    <property type="protein sequence ID" value="MCH7407869.1"/>
    <property type="molecule type" value="Genomic_DNA"/>
</dbReference>
<dbReference type="RefSeq" id="WP_241345810.1">
    <property type="nucleotide sequence ID" value="NZ_JAKZGP010000001.1"/>
</dbReference>
<evidence type="ECO:0000313" key="1">
    <source>
        <dbReference type="EMBL" id="MCH7407869.1"/>
    </source>
</evidence>
<evidence type="ECO:0000313" key="2">
    <source>
        <dbReference type="Proteomes" id="UP001165489"/>
    </source>
</evidence>